<evidence type="ECO:0000256" key="1">
    <source>
        <dbReference type="SAM" id="Phobius"/>
    </source>
</evidence>
<dbReference type="Proteomes" id="UP000285655">
    <property type="component" value="Unassembled WGS sequence"/>
</dbReference>
<accession>A0A419D9X5</accession>
<evidence type="ECO:0000313" key="2">
    <source>
        <dbReference type="EMBL" id="RJO59897.1"/>
    </source>
</evidence>
<reference evidence="2 3" key="1">
    <citation type="journal article" date="2017" name="ISME J.">
        <title>Energy and carbon metabolisms in a deep terrestrial subsurface fluid microbial community.</title>
        <authorList>
            <person name="Momper L."/>
            <person name="Jungbluth S.P."/>
            <person name="Lee M.D."/>
            <person name="Amend J.P."/>
        </authorList>
    </citation>
    <scope>NUCLEOTIDE SEQUENCE [LARGE SCALE GENOMIC DNA]</scope>
    <source>
        <strain evidence="2">SURF_29</strain>
    </source>
</reference>
<feature type="transmembrane region" description="Helical" evidence="1">
    <location>
        <begin position="20"/>
        <end position="41"/>
    </location>
</feature>
<keyword evidence="1" id="KW-1133">Transmembrane helix</keyword>
<name>A0A419D9X5_9BACT</name>
<dbReference type="EMBL" id="QZJW01000058">
    <property type="protein sequence ID" value="RJO59897.1"/>
    <property type="molecule type" value="Genomic_DNA"/>
</dbReference>
<sequence>MKTGGRCFKRLLKNYKWGIIGYFFITESNIYVFFLSFGKFWRYLSENSAHLPPTIINSLILNYNYWRQIWRQIGGSWRQMGGRKPVIQFSAAKK</sequence>
<organism evidence="2 3">
    <name type="scientific">candidate division WS5 bacterium</name>
    <dbReference type="NCBI Taxonomy" id="2093353"/>
    <lineage>
        <taxon>Bacteria</taxon>
        <taxon>candidate division WS5</taxon>
    </lineage>
</organism>
<dbReference type="AlphaFoldDB" id="A0A419D9X5"/>
<proteinExistence type="predicted"/>
<evidence type="ECO:0000313" key="3">
    <source>
        <dbReference type="Proteomes" id="UP000285655"/>
    </source>
</evidence>
<protein>
    <submittedName>
        <fullName evidence="2">Uncharacterized protein</fullName>
    </submittedName>
</protein>
<keyword evidence="1" id="KW-0472">Membrane</keyword>
<keyword evidence="1" id="KW-0812">Transmembrane</keyword>
<comment type="caution">
    <text evidence="2">The sequence shown here is derived from an EMBL/GenBank/DDBJ whole genome shotgun (WGS) entry which is preliminary data.</text>
</comment>
<gene>
    <name evidence="2" type="ORF">C4544_07380</name>
</gene>